<gene>
    <name evidence="2" type="ORF">I2501_00225</name>
</gene>
<dbReference type="InterPro" id="IPR000073">
    <property type="entry name" value="AB_hydrolase_1"/>
</dbReference>
<organism evidence="2 3">
    <name type="scientific">Streptacidiphilus fuscans</name>
    <dbReference type="NCBI Taxonomy" id="2789292"/>
    <lineage>
        <taxon>Bacteria</taxon>
        <taxon>Bacillati</taxon>
        <taxon>Actinomycetota</taxon>
        <taxon>Actinomycetes</taxon>
        <taxon>Kitasatosporales</taxon>
        <taxon>Streptomycetaceae</taxon>
        <taxon>Streptacidiphilus</taxon>
    </lineage>
</organism>
<dbReference type="Gene3D" id="3.40.50.1820">
    <property type="entry name" value="alpha/beta hydrolase"/>
    <property type="match status" value="1"/>
</dbReference>
<dbReference type="RefSeq" id="WP_196191664.1">
    <property type="nucleotide sequence ID" value="NZ_JADPRT010000001.1"/>
</dbReference>
<keyword evidence="3" id="KW-1185">Reference proteome</keyword>
<dbReference type="Proteomes" id="UP000657385">
    <property type="component" value="Unassembled WGS sequence"/>
</dbReference>
<name>A0A931AX32_9ACTN</name>
<proteinExistence type="predicted"/>
<dbReference type="SUPFAM" id="SSF53474">
    <property type="entry name" value="alpha/beta-Hydrolases"/>
    <property type="match status" value="1"/>
</dbReference>
<evidence type="ECO:0000259" key="1">
    <source>
        <dbReference type="Pfam" id="PF12697"/>
    </source>
</evidence>
<dbReference type="GO" id="GO:0016787">
    <property type="term" value="F:hydrolase activity"/>
    <property type="evidence" value="ECO:0007669"/>
    <property type="project" value="UniProtKB-KW"/>
</dbReference>
<accession>A0A931AX32</accession>
<dbReference type="PANTHER" id="PTHR37017:SF11">
    <property type="entry name" value="ESTERASE_LIPASE_THIOESTERASE DOMAIN-CONTAINING PROTEIN"/>
    <property type="match status" value="1"/>
</dbReference>
<keyword evidence="2" id="KW-0378">Hydrolase</keyword>
<reference evidence="2" key="1">
    <citation type="submission" date="2020-11" db="EMBL/GenBank/DDBJ databases">
        <title>Isolation and identification of active actinomycetes.</title>
        <authorList>
            <person name="Yu B."/>
        </authorList>
    </citation>
    <scope>NUCLEOTIDE SEQUENCE</scope>
    <source>
        <strain evidence="2">NEAU-YB345</strain>
    </source>
</reference>
<dbReference type="AlphaFoldDB" id="A0A931AX32"/>
<dbReference type="InterPro" id="IPR029058">
    <property type="entry name" value="AB_hydrolase_fold"/>
</dbReference>
<feature type="domain" description="AB hydrolase-1" evidence="1">
    <location>
        <begin position="13"/>
        <end position="234"/>
    </location>
</feature>
<evidence type="ECO:0000313" key="2">
    <source>
        <dbReference type="EMBL" id="MBF9066459.1"/>
    </source>
</evidence>
<dbReference type="EMBL" id="JADPRT010000001">
    <property type="protein sequence ID" value="MBF9066459.1"/>
    <property type="molecule type" value="Genomic_DNA"/>
</dbReference>
<dbReference type="InterPro" id="IPR052897">
    <property type="entry name" value="Sec-Metab_Biosynth_Hydrolase"/>
</dbReference>
<dbReference type="PANTHER" id="PTHR37017">
    <property type="entry name" value="AB HYDROLASE-1 DOMAIN-CONTAINING PROTEIN-RELATED"/>
    <property type="match status" value="1"/>
</dbReference>
<comment type="caution">
    <text evidence="2">The sequence shown here is derived from an EMBL/GenBank/DDBJ whole genome shotgun (WGS) entry which is preliminary data.</text>
</comment>
<dbReference type="Pfam" id="PF12697">
    <property type="entry name" value="Abhydrolase_6"/>
    <property type="match status" value="1"/>
</dbReference>
<protein>
    <submittedName>
        <fullName evidence="2">Alpha/beta hydrolase</fullName>
    </submittedName>
</protein>
<evidence type="ECO:0000313" key="3">
    <source>
        <dbReference type="Proteomes" id="UP000657385"/>
    </source>
</evidence>
<sequence>MNTSGPTVSRPTVVLVHGEFSDATCWFGVIAELHRRDVAVVAAANPLRGLAHDAEYLVSLLSGIDGPVVLVGHSYGGALITDVGSAANVLGLVYVAAYLPDVGESFEKIGKLFAPSPIRAHLRRSSVAAPDTDRVTELTIRRDAFPALFAGDLDPELAGVLATVQRPITERTLTEAVSTAAWRTKPSWALVTGADQTLLPEIQRFTAQRAGAVTVEAPGASHAVTVSRPSMVAELILEVTRTPSSG</sequence>